<dbReference type="OrthoDB" id="9806941at2"/>
<dbReference type="Gene3D" id="2.30.330.10">
    <property type="entry name" value="SpoA-like"/>
    <property type="match status" value="1"/>
</dbReference>
<evidence type="ECO:0000256" key="6">
    <source>
        <dbReference type="ARBA" id="ARBA00022500"/>
    </source>
</evidence>
<keyword evidence="5" id="KW-1003">Cell membrane</keyword>
<sequence>MEKILSKEEIADLLSAVRHGDISLDQEFGESDGVAPAVGGKRLRAEECNLFRADGPEGWKLQNFDLVLDSFSHNYAMALSTRFQRAVSIKLDAMESMTFEALLQRLSGRGAIGILQVEPLNGGGLLIYDEQLSYSLVEIVLGGSSEATISVPNRMMSAIELNVLRDVIVSACPELNKGFRQLIEIDSTLVKVVSNLRLLNFVMPEAGVVTARFRVVIDSLEGDITLVLPHAALEPLQRQQSNKSVPVSEMQNSKWRNLVCEELEQMSVELEAQLATLSLRVRDILNFQTGDVIELDCDPDTPLQVKVEGRPKFKAMAGVQGSKKAIRILGRIPYGG</sequence>
<accession>A0A1M6MC15</accession>
<dbReference type="EMBL" id="FQZT01000017">
    <property type="protein sequence ID" value="SHJ81032.1"/>
    <property type="molecule type" value="Genomic_DNA"/>
</dbReference>
<feature type="domain" description="Flagellar motor switch protein FliN-like C-terminal" evidence="11">
    <location>
        <begin position="261"/>
        <end position="332"/>
    </location>
</feature>
<dbReference type="GO" id="GO:0003774">
    <property type="term" value="F:cytoskeletal motor activity"/>
    <property type="evidence" value="ECO:0007669"/>
    <property type="project" value="InterPro"/>
</dbReference>
<comment type="function">
    <text evidence="10">FliM is one of three proteins (FliG, FliN, FliM) that forms the rotor-mounted switch complex (C ring), located at the base of the basal body. This complex interacts with the CheY and CheZ chemotaxis proteins, in addition to contacting components of the motor that determine the direction of flagellar rotation.</text>
</comment>
<keyword evidence="8" id="KW-0472">Membrane</keyword>
<comment type="subcellular location">
    <subcellularLocation>
        <location evidence="1">Bacterial flagellum basal body</location>
    </subcellularLocation>
    <subcellularLocation>
        <location evidence="2">Cell membrane</location>
        <topology evidence="2">Peripheral membrane protein</topology>
    </subcellularLocation>
</comment>
<evidence type="ECO:0000313" key="13">
    <source>
        <dbReference type="Proteomes" id="UP000184171"/>
    </source>
</evidence>
<dbReference type="RefSeq" id="WP_072909777.1">
    <property type="nucleotide sequence ID" value="NZ_FQZT01000017.1"/>
</dbReference>
<gene>
    <name evidence="12" type="ORF">SAMN02745165_03240</name>
</gene>
<dbReference type="GO" id="GO:0071978">
    <property type="term" value="P:bacterial-type flagellum-dependent swarming motility"/>
    <property type="evidence" value="ECO:0007669"/>
    <property type="project" value="TreeGrafter"/>
</dbReference>
<evidence type="ECO:0000256" key="9">
    <source>
        <dbReference type="ARBA" id="ARBA00023143"/>
    </source>
</evidence>
<reference evidence="12 13" key="1">
    <citation type="submission" date="2016-11" db="EMBL/GenBank/DDBJ databases">
        <authorList>
            <person name="Jaros S."/>
            <person name="Januszkiewicz K."/>
            <person name="Wedrychowicz H."/>
        </authorList>
    </citation>
    <scope>NUCLEOTIDE SEQUENCE [LARGE SCALE GENOMIC DNA]</scope>
    <source>
        <strain evidence="12 13">DSM 5091</strain>
    </source>
</reference>
<evidence type="ECO:0000256" key="10">
    <source>
        <dbReference type="ARBA" id="ARBA00025044"/>
    </source>
</evidence>
<comment type="similarity">
    <text evidence="3">Belongs to the FliM family.</text>
</comment>
<evidence type="ECO:0000256" key="2">
    <source>
        <dbReference type="ARBA" id="ARBA00004202"/>
    </source>
</evidence>
<dbReference type="Gene3D" id="3.40.1550.10">
    <property type="entry name" value="CheC-like"/>
    <property type="match status" value="1"/>
</dbReference>
<dbReference type="Pfam" id="PF01052">
    <property type="entry name" value="FliMN_C"/>
    <property type="match status" value="1"/>
</dbReference>
<keyword evidence="9" id="KW-0975">Bacterial flagellum</keyword>
<keyword evidence="12" id="KW-0282">Flagellum</keyword>
<evidence type="ECO:0000256" key="8">
    <source>
        <dbReference type="ARBA" id="ARBA00023136"/>
    </source>
</evidence>
<dbReference type="InterPro" id="IPR036429">
    <property type="entry name" value="SpoA-like_sf"/>
</dbReference>
<dbReference type="CDD" id="cd17908">
    <property type="entry name" value="FliM"/>
    <property type="match status" value="1"/>
</dbReference>
<evidence type="ECO:0000256" key="1">
    <source>
        <dbReference type="ARBA" id="ARBA00004117"/>
    </source>
</evidence>
<evidence type="ECO:0000259" key="11">
    <source>
        <dbReference type="Pfam" id="PF01052"/>
    </source>
</evidence>
<dbReference type="Proteomes" id="UP000184171">
    <property type="component" value="Unassembled WGS sequence"/>
</dbReference>
<evidence type="ECO:0000256" key="5">
    <source>
        <dbReference type="ARBA" id="ARBA00022475"/>
    </source>
</evidence>
<dbReference type="PANTHER" id="PTHR30034:SF6">
    <property type="entry name" value="YOP PROTEINS TRANSLOCATION PROTEIN Q"/>
    <property type="match status" value="1"/>
</dbReference>
<keyword evidence="13" id="KW-1185">Reference proteome</keyword>
<dbReference type="AlphaFoldDB" id="A0A1M6MC15"/>
<dbReference type="PIRSF" id="PIRSF002888">
    <property type="entry name" value="FliM"/>
    <property type="match status" value="1"/>
</dbReference>
<dbReference type="PRINTS" id="PR00955">
    <property type="entry name" value="FLGMOTORFLIM"/>
</dbReference>
<organism evidence="12 13">
    <name type="scientific">Malonomonas rubra DSM 5091</name>
    <dbReference type="NCBI Taxonomy" id="1122189"/>
    <lineage>
        <taxon>Bacteria</taxon>
        <taxon>Pseudomonadati</taxon>
        <taxon>Thermodesulfobacteriota</taxon>
        <taxon>Desulfuromonadia</taxon>
        <taxon>Desulfuromonadales</taxon>
        <taxon>Geopsychrobacteraceae</taxon>
        <taxon>Malonomonas</taxon>
    </lineage>
</organism>
<dbReference type="GO" id="GO:0009425">
    <property type="term" value="C:bacterial-type flagellum basal body"/>
    <property type="evidence" value="ECO:0007669"/>
    <property type="project" value="UniProtKB-SubCell"/>
</dbReference>
<evidence type="ECO:0000256" key="3">
    <source>
        <dbReference type="ARBA" id="ARBA00011049"/>
    </source>
</evidence>
<keyword evidence="12" id="KW-0969">Cilium</keyword>
<dbReference type="InterPro" id="IPR001543">
    <property type="entry name" value="FliN-like_C"/>
</dbReference>
<dbReference type="Pfam" id="PF02154">
    <property type="entry name" value="FliM"/>
    <property type="match status" value="1"/>
</dbReference>
<keyword evidence="6" id="KW-0145">Chemotaxis</keyword>
<name>A0A1M6MC15_MALRU</name>
<keyword evidence="12" id="KW-0966">Cell projection</keyword>
<proteinExistence type="inferred from homology"/>
<keyword evidence="7" id="KW-0283">Flagellar rotation</keyword>
<evidence type="ECO:0000256" key="4">
    <source>
        <dbReference type="ARBA" id="ARBA00021898"/>
    </source>
</evidence>
<dbReference type="GO" id="GO:0050918">
    <property type="term" value="P:positive chemotaxis"/>
    <property type="evidence" value="ECO:0007669"/>
    <property type="project" value="TreeGrafter"/>
</dbReference>
<dbReference type="PANTHER" id="PTHR30034">
    <property type="entry name" value="FLAGELLAR MOTOR SWITCH PROTEIN FLIM"/>
    <property type="match status" value="1"/>
</dbReference>
<evidence type="ECO:0000256" key="7">
    <source>
        <dbReference type="ARBA" id="ARBA00022779"/>
    </source>
</evidence>
<dbReference type="GO" id="GO:0005886">
    <property type="term" value="C:plasma membrane"/>
    <property type="evidence" value="ECO:0007669"/>
    <property type="project" value="UniProtKB-SubCell"/>
</dbReference>
<dbReference type="InterPro" id="IPR001689">
    <property type="entry name" value="Flag_FliM"/>
</dbReference>
<protein>
    <recommendedName>
        <fullName evidence="4">Flagellar motor switch protein FliM</fullName>
    </recommendedName>
</protein>
<evidence type="ECO:0000313" key="12">
    <source>
        <dbReference type="EMBL" id="SHJ81032.1"/>
    </source>
</evidence>
<dbReference type="SUPFAM" id="SSF103039">
    <property type="entry name" value="CheC-like"/>
    <property type="match status" value="1"/>
</dbReference>
<dbReference type="SUPFAM" id="SSF101801">
    <property type="entry name" value="Surface presentation of antigens (SPOA)"/>
    <property type="match status" value="1"/>
</dbReference>
<dbReference type="InterPro" id="IPR028976">
    <property type="entry name" value="CheC-like_sf"/>
</dbReference>
<dbReference type="STRING" id="1122189.SAMN02745165_03240"/>